<keyword evidence="12" id="KW-1185">Reference proteome</keyword>
<dbReference type="InterPro" id="IPR036237">
    <property type="entry name" value="Xyl_isomerase-like_sf"/>
</dbReference>
<comment type="cofactor">
    <cofactor evidence="3">
        <name>Fe(2+)</name>
        <dbReference type="ChEBI" id="CHEBI:29033"/>
    </cofactor>
</comment>
<keyword evidence="10" id="KW-0456">Lyase</keyword>
<dbReference type="GO" id="GO:0030145">
    <property type="term" value="F:manganese ion binding"/>
    <property type="evidence" value="ECO:0007669"/>
    <property type="project" value="TreeGrafter"/>
</dbReference>
<dbReference type="PANTHER" id="PTHR30387:SF2">
    <property type="entry name" value="MANNONATE DEHYDRATASE"/>
    <property type="match status" value="1"/>
</dbReference>
<comment type="pathway">
    <text evidence="5">Carbohydrate metabolism; pentose and glucuronate interconversion.</text>
</comment>
<accession>A0A9D5RC65</accession>
<evidence type="ECO:0000256" key="4">
    <source>
        <dbReference type="ARBA" id="ARBA00002713"/>
    </source>
</evidence>
<evidence type="ECO:0000256" key="2">
    <source>
        <dbReference type="ARBA" id="ARBA00001936"/>
    </source>
</evidence>
<dbReference type="EMBL" id="JADCKB010000021">
    <property type="protein sequence ID" value="MBE5040708.1"/>
    <property type="molecule type" value="Genomic_DNA"/>
</dbReference>
<comment type="caution">
    <text evidence="11">The sequence shown here is derived from an EMBL/GenBank/DDBJ whole genome shotgun (WGS) entry which is preliminary data.</text>
</comment>
<dbReference type="SUPFAM" id="SSF51658">
    <property type="entry name" value="Xylose isomerase-like"/>
    <property type="match status" value="1"/>
</dbReference>
<evidence type="ECO:0000256" key="7">
    <source>
        <dbReference type="ARBA" id="ARBA00012927"/>
    </source>
</evidence>
<dbReference type="AlphaFoldDB" id="A0A9D5RC65"/>
<dbReference type="PIRSF" id="PIRSF016049">
    <property type="entry name" value="Man_dehyd"/>
    <property type="match status" value="1"/>
</dbReference>
<sequence>MILTDYFRYPRDLTWEYARQCGIRHGVIRLPENAEFDICNLFHWQKIHRDFCDFGLKPTVVEPLPNALHDHIKAGDSKRDESIEKVLQMLSIMDQLDIRTLCFNFMAYIGWLRTDQKVPQRGGAYTTGFRLNDFTPPESPAITHRALWDNYTYFIKAVLPAAEQYGIRLALHPDDPPVSQLGNVARIMTSFANIQKAMQILPSNFLGVTMCQATYHMMGENLFQVIPALKDKIFFIHFRNASGNKNDFHETFHDNGDLSMAALMKLYADCGIHVPIRVDHVPAMTGDKDLSGYGTTGRLFAIGYLKGILDAHFISYC</sequence>
<keyword evidence="8" id="KW-0408">Iron</keyword>
<organism evidence="11 12">
    <name type="scientific">Ructibacterium gallinarum</name>
    <dbReference type="NCBI Taxonomy" id="2779355"/>
    <lineage>
        <taxon>Bacteria</taxon>
        <taxon>Bacillati</taxon>
        <taxon>Bacillota</taxon>
        <taxon>Clostridia</taxon>
        <taxon>Eubacteriales</taxon>
        <taxon>Oscillospiraceae</taxon>
        <taxon>Ructibacterium</taxon>
    </lineage>
</organism>
<dbReference type="EC" id="4.2.1.8" evidence="7"/>
<evidence type="ECO:0000256" key="5">
    <source>
        <dbReference type="ARBA" id="ARBA00004892"/>
    </source>
</evidence>
<evidence type="ECO:0000256" key="6">
    <source>
        <dbReference type="ARBA" id="ARBA00007389"/>
    </source>
</evidence>
<evidence type="ECO:0000256" key="8">
    <source>
        <dbReference type="ARBA" id="ARBA00023004"/>
    </source>
</evidence>
<keyword evidence="9" id="KW-0464">Manganese</keyword>
<dbReference type="GO" id="GO:0008927">
    <property type="term" value="F:mannonate dehydratase activity"/>
    <property type="evidence" value="ECO:0007669"/>
    <property type="project" value="UniProtKB-EC"/>
</dbReference>
<reference evidence="11" key="1">
    <citation type="submission" date="2020-10" db="EMBL/GenBank/DDBJ databases">
        <title>ChiBAC.</title>
        <authorList>
            <person name="Zenner C."/>
            <person name="Hitch T.C.A."/>
            <person name="Clavel T."/>
        </authorList>
    </citation>
    <scope>NUCLEOTIDE SEQUENCE</scope>
    <source>
        <strain evidence="11">DSM 107454</strain>
    </source>
</reference>
<evidence type="ECO:0000256" key="3">
    <source>
        <dbReference type="ARBA" id="ARBA00001954"/>
    </source>
</evidence>
<dbReference type="InterPro" id="IPR004628">
    <property type="entry name" value="Man_deHydtase"/>
</dbReference>
<dbReference type="Proteomes" id="UP000806542">
    <property type="component" value="Unassembled WGS sequence"/>
</dbReference>
<proteinExistence type="inferred from homology"/>
<name>A0A9D5RC65_9FIRM</name>
<evidence type="ECO:0000313" key="11">
    <source>
        <dbReference type="EMBL" id="MBE5040708.1"/>
    </source>
</evidence>
<comment type="catalytic activity">
    <reaction evidence="1">
        <text>D-mannonate = 2-dehydro-3-deoxy-D-gluconate + H2O</text>
        <dbReference type="Rhea" id="RHEA:20097"/>
        <dbReference type="ChEBI" id="CHEBI:15377"/>
        <dbReference type="ChEBI" id="CHEBI:17767"/>
        <dbReference type="ChEBI" id="CHEBI:57990"/>
        <dbReference type="EC" id="4.2.1.8"/>
    </reaction>
</comment>
<dbReference type="RefSeq" id="WP_226393263.1">
    <property type="nucleotide sequence ID" value="NZ_JADCKB010000021.1"/>
</dbReference>
<comment type="similarity">
    <text evidence="6">Belongs to the mannonate dehydratase family.</text>
</comment>
<comment type="cofactor">
    <cofactor evidence="2">
        <name>Mn(2+)</name>
        <dbReference type="ChEBI" id="CHEBI:29035"/>
    </cofactor>
</comment>
<dbReference type="GO" id="GO:0008198">
    <property type="term" value="F:ferrous iron binding"/>
    <property type="evidence" value="ECO:0007669"/>
    <property type="project" value="TreeGrafter"/>
</dbReference>
<protein>
    <recommendedName>
        <fullName evidence="7">mannonate dehydratase</fullName>
        <ecNumber evidence="7">4.2.1.8</ecNumber>
    </recommendedName>
</protein>
<dbReference type="GO" id="GO:0042840">
    <property type="term" value="P:D-glucuronate catabolic process"/>
    <property type="evidence" value="ECO:0007669"/>
    <property type="project" value="TreeGrafter"/>
</dbReference>
<dbReference type="PANTHER" id="PTHR30387">
    <property type="entry name" value="MANNONATE DEHYDRATASE"/>
    <property type="match status" value="1"/>
</dbReference>
<gene>
    <name evidence="11" type="ORF">INF28_09580</name>
</gene>
<evidence type="ECO:0000256" key="9">
    <source>
        <dbReference type="ARBA" id="ARBA00023211"/>
    </source>
</evidence>
<evidence type="ECO:0000256" key="10">
    <source>
        <dbReference type="ARBA" id="ARBA00023239"/>
    </source>
</evidence>
<dbReference type="Pfam" id="PF03786">
    <property type="entry name" value="UxuA"/>
    <property type="match status" value="2"/>
</dbReference>
<comment type="function">
    <text evidence="4">Catalyzes the dehydration of D-mannonate.</text>
</comment>
<evidence type="ECO:0000313" key="12">
    <source>
        <dbReference type="Proteomes" id="UP000806542"/>
    </source>
</evidence>
<dbReference type="Gene3D" id="3.20.20.150">
    <property type="entry name" value="Divalent-metal-dependent TIM barrel enzymes"/>
    <property type="match status" value="1"/>
</dbReference>
<evidence type="ECO:0000256" key="1">
    <source>
        <dbReference type="ARBA" id="ARBA00001794"/>
    </source>
</evidence>